<dbReference type="Proteomes" id="UP000198582">
    <property type="component" value="Unassembled WGS sequence"/>
</dbReference>
<gene>
    <name evidence="2" type="ORF">SAMN04489732_11421</name>
</gene>
<name>A0A1H8YDG6_9PSEU</name>
<dbReference type="AlphaFoldDB" id="A0A1H8YDG6"/>
<keyword evidence="3" id="KW-1185">Reference proteome</keyword>
<dbReference type="EMBL" id="FOEF01000014">
    <property type="protein sequence ID" value="SEP50157.1"/>
    <property type="molecule type" value="Genomic_DNA"/>
</dbReference>
<evidence type="ECO:0000313" key="2">
    <source>
        <dbReference type="EMBL" id="SEP50157.1"/>
    </source>
</evidence>
<organism evidence="2 3">
    <name type="scientific">Amycolatopsis saalfeldensis</name>
    <dbReference type="NCBI Taxonomy" id="394193"/>
    <lineage>
        <taxon>Bacteria</taxon>
        <taxon>Bacillati</taxon>
        <taxon>Actinomycetota</taxon>
        <taxon>Actinomycetes</taxon>
        <taxon>Pseudonocardiales</taxon>
        <taxon>Pseudonocardiaceae</taxon>
        <taxon>Amycolatopsis</taxon>
    </lineage>
</organism>
<feature type="compositionally biased region" description="Pro residues" evidence="1">
    <location>
        <begin position="86"/>
        <end position="98"/>
    </location>
</feature>
<sequence length="234" mass="24463">MPGNRAPTSDARHPAFAIRHPAPAPNARHRHSLTLASRAEPSDGHPAPRSPAPAPLRALAWPGLASTPAPRSSSGSRPEHQLPAPGRVPDPGAQPPGPVLRLGASPRPGSRPRRPTPSLLPDPDAPPSLLPDPGAPPSLLPDFDANSRHRLPALWPPASAQAPAPSPNVPPGLGSQSQHQPWLPASAPPPCLGRANSSDRNLTRHRFQRPSPTNIVRWSSPTWARVTSAAVSGS</sequence>
<evidence type="ECO:0000256" key="1">
    <source>
        <dbReference type="SAM" id="MobiDB-lite"/>
    </source>
</evidence>
<feature type="region of interest" description="Disordered" evidence="1">
    <location>
        <begin position="1"/>
        <end position="216"/>
    </location>
</feature>
<dbReference type="STRING" id="394193.SAMN04489732_11421"/>
<feature type="compositionally biased region" description="Pro residues" evidence="1">
    <location>
        <begin position="118"/>
        <end position="139"/>
    </location>
</feature>
<accession>A0A1H8YDG6</accession>
<protein>
    <submittedName>
        <fullName evidence="2">Mucin-7</fullName>
    </submittedName>
</protein>
<reference evidence="2 3" key="1">
    <citation type="submission" date="2016-10" db="EMBL/GenBank/DDBJ databases">
        <authorList>
            <person name="de Groot N.N."/>
        </authorList>
    </citation>
    <scope>NUCLEOTIDE SEQUENCE [LARGE SCALE GENOMIC DNA]</scope>
    <source>
        <strain evidence="2 3">DSM 44993</strain>
    </source>
</reference>
<evidence type="ECO:0000313" key="3">
    <source>
        <dbReference type="Proteomes" id="UP000198582"/>
    </source>
</evidence>
<feature type="compositionally biased region" description="Low complexity" evidence="1">
    <location>
        <begin position="152"/>
        <end position="163"/>
    </location>
</feature>
<proteinExistence type="predicted"/>
<feature type="compositionally biased region" description="Low complexity" evidence="1">
    <location>
        <begin position="55"/>
        <end position="65"/>
    </location>
</feature>